<proteinExistence type="predicted"/>
<dbReference type="EnsemblMetazoa" id="BGLB025916-RA">
    <property type="protein sequence ID" value="BGLB025916-PA"/>
    <property type="gene ID" value="BGLB025916"/>
</dbReference>
<dbReference type="STRING" id="6526.A0A2C9L1K0"/>
<sequence>MIYGLGFMIKEDLYQYIEIEDDQTDRVCFLKLRTNAGIVHIINVYFPQNITQIEKKEESFLTLEDKLSKISEDEIVFILGDFNSHIGSDNLAWFRCIGEHGIPCEVNDNGQRLLEFCAFHDFGITHSFFDQTGNAQYTFQSTSKHKTYIDFCITRNKHRQFVKMTKSNDLLDASTDHLLVTSVIQISLKQHNAFQDKLLSRSEFLLVSTFVTLSLQRQRTLPDQIDAIENKWTQIKDTLFQFKSLDKNFNENFFEFRGHLNKISSIFNSVLVNNKCTPFCKITKEEVNEFGFVINEIVKKYALVNLIENIKIPEKTMLDLLNSAVNERKALNSNEYDFLFQDLPTIEEVEKIFREYKEFLDVEDFLKPNFLILQQLYALCWRSEYCPMEFSFACIAYHTLETTVVYNNINDITVIYLIGKCFADIILIRIKTLRNKTFIEQC</sequence>
<reference evidence="1" key="1">
    <citation type="submission" date="2020-05" db="UniProtKB">
        <authorList>
            <consortium name="EnsemblMetazoa"/>
        </authorList>
    </citation>
    <scope>IDENTIFICATION</scope>
    <source>
        <strain evidence="1">BB02</strain>
    </source>
</reference>
<dbReference type="InterPro" id="IPR027124">
    <property type="entry name" value="Swc5/CFDP1/2"/>
</dbReference>
<evidence type="ECO:0000313" key="1">
    <source>
        <dbReference type="EnsemblMetazoa" id="BGLB025916-PA"/>
    </source>
</evidence>
<evidence type="ECO:0000313" key="2">
    <source>
        <dbReference type="Proteomes" id="UP000076420"/>
    </source>
</evidence>
<evidence type="ECO:0008006" key="3">
    <source>
        <dbReference type="Google" id="ProtNLM"/>
    </source>
</evidence>
<dbReference type="AlphaFoldDB" id="A0A2C9L1K0"/>
<dbReference type="PANTHER" id="PTHR23227">
    <property type="entry name" value="BUCENTAUR RELATED"/>
    <property type="match status" value="1"/>
</dbReference>
<organism evidence="1 2">
    <name type="scientific">Biomphalaria glabrata</name>
    <name type="common">Bloodfluke planorb</name>
    <name type="synonym">Freshwater snail</name>
    <dbReference type="NCBI Taxonomy" id="6526"/>
    <lineage>
        <taxon>Eukaryota</taxon>
        <taxon>Metazoa</taxon>
        <taxon>Spiralia</taxon>
        <taxon>Lophotrochozoa</taxon>
        <taxon>Mollusca</taxon>
        <taxon>Gastropoda</taxon>
        <taxon>Heterobranchia</taxon>
        <taxon>Euthyneura</taxon>
        <taxon>Panpulmonata</taxon>
        <taxon>Hygrophila</taxon>
        <taxon>Lymnaeoidea</taxon>
        <taxon>Planorbidae</taxon>
        <taxon>Biomphalaria</taxon>
    </lineage>
</organism>
<dbReference type="InterPro" id="IPR036691">
    <property type="entry name" value="Endo/exonu/phosph_ase_sf"/>
</dbReference>
<dbReference type="VEuPathDB" id="VectorBase:BGLAX_048140"/>
<gene>
    <name evidence="1" type="primary">106053289</name>
</gene>
<dbReference type="SUPFAM" id="SSF56219">
    <property type="entry name" value="DNase I-like"/>
    <property type="match status" value="1"/>
</dbReference>
<dbReference type="KEGG" id="bgt:106053289"/>
<protein>
    <recommendedName>
        <fullName evidence="3">Endonuclease/exonuclease/phosphatase domain-containing protein</fullName>
    </recommendedName>
</protein>
<name>A0A2C9L1K0_BIOGL</name>
<dbReference type="VEuPathDB" id="VectorBase:BGLB025916"/>
<accession>A0A2C9L1K0</accession>
<dbReference type="Proteomes" id="UP000076420">
    <property type="component" value="Unassembled WGS sequence"/>
</dbReference>
<dbReference type="Gene3D" id="3.60.10.10">
    <property type="entry name" value="Endonuclease/exonuclease/phosphatase"/>
    <property type="match status" value="1"/>
</dbReference>
<dbReference type="PANTHER" id="PTHR23227:SF85">
    <property type="entry name" value="CRANIOFACIAL DEVELOPMENT PROTEIN 2"/>
    <property type="match status" value="1"/>
</dbReference>